<sequence>MSWIKRYVLSCLIAVFVLGAQDGYQNPGERHFGSTLIMGAAWPVTLAVVLGYAAGETARHSKEG</sequence>
<dbReference type="AlphaFoldDB" id="A0A2M6U5A8"/>
<keyword evidence="1" id="KW-1133">Transmembrane helix</keyword>
<reference evidence="2 3" key="1">
    <citation type="submission" date="2015-06" db="EMBL/GenBank/DDBJ databases">
        <title>Comparative genome analysis of nirS-carrying Bradyrhizobium sp. strains.</title>
        <authorList>
            <person name="Ishii S."/>
            <person name="Jang J."/>
            <person name="Nishizawa T."/>
            <person name="Senoo K."/>
        </authorList>
    </citation>
    <scope>NUCLEOTIDE SEQUENCE [LARGE SCALE GENOMIC DNA]</scope>
    <source>
        <strain evidence="2 3">TSA1</strain>
    </source>
</reference>
<protein>
    <submittedName>
        <fullName evidence="2">Uncharacterized protein</fullName>
    </submittedName>
</protein>
<dbReference type="EMBL" id="LFJC01000003">
    <property type="protein sequence ID" value="PIS99769.1"/>
    <property type="molecule type" value="Genomic_DNA"/>
</dbReference>
<feature type="transmembrane region" description="Helical" evidence="1">
    <location>
        <begin position="33"/>
        <end position="54"/>
    </location>
</feature>
<keyword evidence="3" id="KW-1185">Reference proteome</keyword>
<dbReference type="RefSeq" id="WP_142252301.1">
    <property type="nucleotide sequence ID" value="NZ_LFJC01000003.1"/>
</dbReference>
<evidence type="ECO:0000313" key="2">
    <source>
        <dbReference type="EMBL" id="PIS99769.1"/>
    </source>
</evidence>
<gene>
    <name evidence="2" type="ORF">TSA1_02575</name>
</gene>
<accession>A0A2M6U5A8</accession>
<evidence type="ECO:0000313" key="3">
    <source>
        <dbReference type="Proteomes" id="UP000228930"/>
    </source>
</evidence>
<evidence type="ECO:0000256" key="1">
    <source>
        <dbReference type="SAM" id="Phobius"/>
    </source>
</evidence>
<name>A0A2M6U5A8_9BRAD</name>
<keyword evidence="1" id="KW-0812">Transmembrane</keyword>
<keyword evidence="1" id="KW-0472">Membrane</keyword>
<comment type="caution">
    <text evidence="2">The sequence shown here is derived from an EMBL/GenBank/DDBJ whole genome shotgun (WGS) entry which is preliminary data.</text>
</comment>
<proteinExistence type="predicted"/>
<dbReference type="Proteomes" id="UP000228930">
    <property type="component" value="Unassembled WGS sequence"/>
</dbReference>
<organism evidence="2 3">
    <name type="scientific">Bradyrhizobium nitroreducens</name>
    <dbReference type="NCBI Taxonomy" id="709803"/>
    <lineage>
        <taxon>Bacteria</taxon>
        <taxon>Pseudomonadati</taxon>
        <taxon>Pseudomonadota</taxon>
        <taxon>Alphaproteobacteria</taxon>
        <taxon>Hyphomicrobiales</taxon>
        <taxon>Nitrobacteraceae</taxon>
        <taxon>Bradyrhizobium</taxon>
    </lineage>
</organism>